<dbReference type="PROSITE" id="PS51257">
    <property type="entry name" value="PROKAR_LIPOPROTEIN"/>
    <property type="match status" value="1"/>
</dbReference>
<evidence type="ECO:0000313" key="3">
    <source>
        <dbReference type="EMBL" id="QZN94076.1"/>
    </source>
</evidence>
<dbReference type="SUPFAM" id="SSF159594">
    <property type="entry name" value="XCC0632-like"/>
    <property type="match status" value="1"/>
</dbReference>
<evidence type="ECO:0000259" key="2">
    <source>
        <dbReference type="Pfam" id="PF03886"/>
    </source>
</evidence>
<organism evidence="3 4">
    <name type="scientific">Symbiopectobacterium purcellii</name>
    <dbReference type="NCBI Taxonomy" id="2871826"/>
    <lineage>
        <taxon>Bacteria</taxon>
        <taxon>Pseudomonadati</taxon>
        <taxon>Pseudomonadota</taxon>
        <taxon>Gammaproteobacteria</taxon>
        <taxon>Enterobacterales</taxon>
        <taxon>Enterobacteriaceae</taxon>
    </lineage>
</organism>
<dbReference type="NCBIfam" id="NF033620">
    <property type="entry name" value="pqiC"/>
    <property type="match status" value="1"/>
</dbReference>
<feature type="chain" id="PRO_5047271039" evidence="1">
    <location>
        <begin position="21"/>
        <end position="187"/>
    </location>
</feature>
<dbReference type="InterPro" id="IPR049736">
    <property type="entry name" value="PqiC"/>
</dbReference>
<name>A0ABX9AGU7_9ENTR</name>
<proteinExistence type="predicted"/>
<reference evidence="3 4" key="1">
    <citation type="submission" date="2021-08" db="EMBL/GenBank/DDBJ databases">
        <title>Culture and genomic analysis of Symbiopectobacterium purcellii sp. nov. gen. nov., isolated from the leafhopper Empoasca decipiens.</title>
        <authorList>
            <person name="Nadal-Jimenez P."/>
            <person name="Siozios S."/>
            <person name="Halliday N."/>
            <person name="Camara M."/>
            <person name="Hurst G.D.D."/>
        </authorList>
    </citation>
    <scope>NUCLEOTIDE SEQUENCE [LARGE SCALE GENOMIC DNA]</scope>
    <source>
        <strain evidence="3 4">SyEd1</strain>
    </source>
</reference>
<accession>A0ABX9AGU7</accession>
<dbReference type="InterPro" id="IPR005586">
    <property type="entry name" value="ABC_trans_aux"/>
</dbReference>
<feature type="domain" description="ABC-type transport auxiliary lipoprotein component" evidence="2">
    <location>
        <begin position="25"/>
        <end position="180"/>
    </location>
</feature>
<protein>
    <submittedName>
        <fullName evidence="3">Membrane integrity-associated transporter subunit PqiC</fullName>
    </submittedName>
</protein>
<keyword evidence="1" id="KW-0732">Signal</keyword>
<sequence>MSKGWLVAMVLVLSACSSTAPKTYYQLPQPSVAAAGKTDLTAARTLWLSHVSLADYLSTSGLVYQTNDVRYVIASNNLWASPLEQQLQQTLQSSLNTGLPGWTVSSQPLGAAPSELAVTVKAFHGRYDGKAVVQGEWTLQRGDRLLRQPFNLVLRLKDDGYDALVTTLAQGWQQVAQSIAAQIQRSE</sequence>
<evidence type="ECO:0000313" key="4">
    <source>
        <dbReference type="Proteomes" id="UP000825886"/>
    </source>
</evidence>
<dbReference type="Proteomes" id="UP000825886">
    <property type="component" value="Chromosome"/>
</dbReference>
<feature type="signal peptide" evidence="1">
    <location>
        <begin position="1"/>
        <end position="20"/>
    </location>
</feature>
<dbReference type="EMBL" id="CP081864">
    <property type="protein sequence ID" value="QZN94076.1"/>
    <property type="molecule type" value="Genomic_DNA"/>
</dbReference>
<dbReference type="RefSeq" id="WP_222157203.1">
    <property type="nucleotide sequence ID" value="NZ_CP081864.1"/>
</dbReference>
<dbReference type="Gene3D" id="3.40.50.10610">
    <property type="entry name" value="ABC-type transport auxiliary lipoprotein component"/>
    <property type="match status" value="1"/>
</dbReference>
<dbReference type="Pfam" id="PF03886">
    <property type="entry name" value="ABC_trans_aux"/>
    <property type="match status" value="1"/>
</dbReference>
<keyword evidence="4" id="KW-1185">Reference proteome</keyword>
<evidence type="ECO:0000256" key="1">
    <source>
        <dbReference type="SAM" id="SignalP"/>
    </source>
</evidence>
<gene>
    <name evidence="3" type="primary">pqiC</name>
    <name evidence="3" type="ORF">K6K13_11770</name>
</gene>